<feature type="domain" description="Bud22" evidence="7">
    <location>
        <begin position="336"/>
        <end position="399"/>
    </location>
</feature>
<dbReference type="GO" id="GO:0030686">
    <property type="term" value="C:90S preribosome"/>
    <property type="evidence" value="ECO:0007669"/>
    <property type="project" value="TreeGrafter"/>
</dbReference>
<feature type="compositionally biased region" description="Basic and acidic residues" evidence="6">
    <location>
        <begin position="337"/>
        <end position="362"/>
    </location>
</feature>
<dbReference type="InterPro" id="IPR015158">
    <property type="entry name" value="Bud22_dom"/>
</dbReference>
<protein>
    <recommendedName>
        <fullName evidence="1">Serum response factor-binding protein 1</fullName>
    </recommendedName>
    <alternativeName>
        <fullName evidence="4">SRF-dependent transcription regulation-associated protein</fullName>
    </alternativeName>
</protein>
<evidence type="ECO:0000256" key="4">
    <source>
        <dbReference type="ARBA" id="ARBA00033254"/>
    </source>
</evidence>
<comment type="function">
    <text evidence="3">May be involved in regulating transcriptional activation of cardiac genes during the aging process. May play a role in biosynthesis and/or processing of SLC2A4 in adipose cells.</text>
</comment>
<dbReference type="Pfam" id="PF09073">
    <property type="entry name" value="BUD22"/>
    <property type="match status" value="1"/>
</dbReference>
<dbReference type="GO" id="GO:0005634">
    <property type="term" value="C:nucleus"/>
    <property type="evidence" value="ECO:0007669"/>
    <property type="project" value="TreeGrafter"/>
</dbReference>
<sequence length="404" mass="45657">LADVLNLNNEVVKMRKEVKRVRALIIRKLTRQIGALKKKKGNETEMERNQRRAARLLEEIHDMKNLVPDQVTKTALQKNLSFEQVCKNPKSTISDRAIARIATHPQFSRKIENIKAAVKAFKEERTKSGKRGGKEKVQNQGKAVEGKVTLQLQEKKEGKEELRENSEEERHKESEDGAVAEVGEEMEKGGTSDVHAQKKTEPKSVRAAPGKTSDIKEIVKNKPPVKKEKPIIQAEPAEEESDLESFGDEEKEYFDDSTEERFHNQSSQSEESDDDDGFFVGKVRKDSAENVSSDKLENQLDELESRLKSKTTKLESLFCPSLAGTKAAGGRGAGRGKGGDKFRKHNKDFNKQPKFQKLEKSVFSHRAPQQALHPSWEASKRRKEQQGQILAFQGKKIKFGDDDD</sequence>
<dbReference type="AlphaFoldDB" id="A0A3B4FSY6"/>
<feature type="compositionally biased region" description="Basic and acidic residues" evidence="6">
    <location>
        <begin position="185"/>
        <end position="204"/>
    </location>
</feature>
<feature type="region of interest" description="Disordered" evidence="6">
    <location>
        <begin position="323"/>
        <end position="404"/>
    </location>
</feature>
<dbReference type="PANTHER" id="PTHR23325">
    <property type="entry name" value="SERUM RESPONSE FACTOR-BINDING"/>
    <property type="match status" value="1"/>
</dbReference>
<evidence type="ECO:0000259" key="7">
    <source>
        <dbReference type="Pfam" id="PF09073"/>
    </source>
</evidence>
<feature type="compositionally biased region" description="Basic and acidic residues" evidence="6">
    <location>
        <begin position="153"/>
        <end position="175"/>
    </location>
</feature>
<dbReference type="PANTHER" id="PTHR23325:SF1">
    <property type="entry name" value="SERUM RESPONSE FACTOR-BINDING PROTEIN 1"/>
    <property type="match status" value="1"/>
</dbReference>
<feature type="compositionally biased region" description="Basic and acidic residues" evidence="6">
    <location>
        <begin position="283"/>
        <end position="300"/>
    </location>
</feature>
<dbReference type="GeneTree" id="ENSGT00390000006478"/>
<feature type="compositionally biased region" description="Acidic residues" evidence="6">
    <location>
        <begin position="236"/>
        <end position="258"/>
    </location>
</feature>
<accession>A0A3B4FSY6</accession>
<dbReference type="Ensembl" id="ENSPNYT00000014017.1">
    <property type="protein sequence ID" value="ENSPNYP00000013677.1"/>
    <property type="gene ID" value="ENSPNYG00000010355.1"/>
</dbReference>
<feature type="compositionally biased region" description="Basic and acidic residues" evidence="6">
    <location>
        <begin position="213"/>
        <end position="230"/>
    </location>
</feature>
<dbReference type="GO" id="GO:0030490">
    <property type="term" value="P:maturation of SSU-rRNA"/>
    <property type="evidence" value="ECO:0007669"/>
    <property type="project" value="TreeGrafter"/>
</dbReference>
<feature type="compositionally biased region" description="Gly residues" evidence="6">
    <location>
        <begin position="327"/>
        <end position="336"/>
    </location>
</feature>
<organism evidence="8">
    <name type="scientific">Pundamilia nyererei</name>
    <dbReference type="NCBI Taxonomy" id="303518"/>
    <lineage>
        <taxon>Eukaryota</taxon>
        <taxon>Metazoa</taxon>
        <taxon>Chordata</taxon>
        <taxon>Craniata</taxon>
        <taxon>Vertebrata</taxon>
        <taxon>Euteleostomi</taxon>
        <taxon>Actinopterygii</taxon>
        <taxon>Neopterygii</taxon>
        <taxon>Teleostei</taxon>
        <taxon>Neoteleostei</taxon>
        <taxon>Acanthomorphata</taxon>
        <taxon>Ovalentaria</taxon>
        <taxon>Cichlomorphae</taxon>
        <taxon>Cichliformes</taxon>
        <taxon>Cichlidae</taxon>
        <taxon>African cichlids</taxon>
        <taxon>Pseudocrenilabrinae</taxon>
        <taxon>Haplochromini</taxon>
        <taxon>Pundamilia</taxon>
    </lineage>
</organism>
<evidence type="ECO:0000256" key="5">
    <source>
        <dbReference type="SAM" id="Coils"/>
    </source>
</evidence>
<feature type="compositionally biased region" description="Basic and acidic residues" evidence="6">
    <location>
        <begin position="123"/>
        <end position="137"/>
    </location>
</feature>
<proteinExistence type="predicted"/>
<evidence type="ECO:0000256" key="1">
    <source>
        <dbReference type="ARBA" id="ARBA00013459"/>
    </source>
</evidence>
<keyword evidence="2 5" id="KW-0175">Coiled coil</keyword>
<feature type="coiled-coil region" evidence="5">
    <location>
        <begin position="4"/>
        <end position="66"/>
    </location>
</feature>
<evidence type="ECO:0000256" key="3">
    <source>
        <dbReference type="ARBA" id="ARBA00025646"/>
    </source>
</evidence>
<reference evidence="8" key="1">
    <citation type="submission" date="2023-09" db="UniProtKB">
        <authorList>
            <consortium name="Ensembl"/>
        </authorList>
    </citation>
    <scope>IDENTIFICATION</scope>
</reference>
<evidence type="ECO:0000313" key="8">
    <source>
        <dbReference type="Ensembl" id="ENSPNYP00000013677.1"/>
    </source>
</evidence>
<name>A0A3B4FSY6_9CICH</name>
<feature type="region of interest" description="Disordered" evidence="6">
    <location>
        <begin position="123"/>
        <end position="300"/>
    </location>
</feature>
<evidence type="ECO:0000256" key="2">
    <source>
        <dbReference type="ARBA" id="ARBA00023054"/>
    </source>
</evidence>
<dbReference type="InterPro" id="IPR037393">
    <property type="entry name" value="Bud22/SRFB1"/>
</dbReference>
<evidence type="ECO:0000256" key="6">
    <source>
        <dbReference type="SAM" id="MobiDB-lite"/>
    </source>
</evidence>